<evidence type="ECO:0000256" key="12">
    <source>
        <dbReference type="ARBA" id="ARBA00048366"/>
    </source>
</evidence>
<evidence type="ECO:0000256" key="3">
    <source>
        <dbReference type="ARBA" id="ARBA00012584"/>
    </source>
</evidence>
<dbReference type="PROSITE" id="PS51163">
    <property type="entry name" value="YRDC"/>
    <property type="match status" value="1"/>
</dbReference>
<dbReference type="GO" id="GO:0000049">
    <property type="term" value="F:tRNA binding"/>
    <property type="evidence" value="ECO:0007669"/>
    <property type="project" value="TreeGrafter"/>
</dbReference>
<dbReference type="InterPro" id="IPR010923">
    <property type="entry name" value="T(6)A37_SUA5"/>
</dbReference>
<feature type="domain" description="YrdC-like" evidence="13">
    <location>
        <begin position="15"/>
        <end position="200"/>
    </location>
</feature>
<dbReference type="PANTHER" id="PTHR17490">
    <property type="entry name" value="SUA5"/>
    <property type="match status" value="1"/>
</dbReference>
<evidence type="ECO:0000256" key="9">
    <source>
        <dbReference type="ARBA" id="ARBA00022741"/>
    </source>
</evidence>
<name>A0A644Z2D8_9ZZZZ</name>
<evidence type="ECO:0000256" key="4">
    <source>
        <dbReference type="ARBA" id="ARBA00015492"/>
    </source>
</evidence>
<dbReference type="InterPro" id="IPR050156">
    <property type="entry name" value="TC-AMP_synthase_SUA5"/>
</dbReference>
<dbReference type="AlphaFoldDB" id="A0A644Z2D8"/>
<keyword evidence="7" id="KW-0819">tRNA processing</keyword>
<evidence type="ECO:0000256" key="1">
    <source>
        <dbReference type="ARBA" id="ARBA00004496"/>
    </source>
</evidence>
<dbReference type="EC" id="2.7.7.87" evidence="3"/>
<proteinExistence type="inferred from homology"/>
<evidence type="ECO:0000256" key="11">
    <source>
        <dbReference type="ARBA" id="ARBA00029774"/>
    </source>
</evidence>
<evidence type="ECO:0000256" key="10">
    <source>
        <dbReference type="ARBA" id="ARBA00022840"/>
    </source>
</evidence>
<comment type="similarity">
    <text evidence="2">Belongs to the SUA5 family.</text>
</comment>
<dbReference type="GO" id="GO:0008033">
    <property type="term" value="P:tRNA processing"/>
    <property type="evidence" value="ECO:0007669"/>
    <property type="project" value="UniProtKB-KW"/>
</dbReference>
<sequence length="349" mass="38125">MKTKVAILNEQSLDKNIIFEAAEIIKRGGVVAFPTETVYGLGANALDEEAVKKIFIAKGRPQDNPLIIHVGNFNISPYVKEVPKVAKEIMKKFWPGPITLIFEKSDKVPMITSANLSTIGIRMPDNNIARELILAANTTIAAPSANISGRPSPTDVDSCIEDLSGKIDYILGGENSEVGLESTIVDCTVSPICILRPGAITLEMLKEIDENVYVDPAVLNKPTEDFKPKAPGMKYRHYAPKAPVKIVSGDIEKTIAKINEIVLNYIERGKKVGVIATDETKNSYNSDIVVSLGSRENLYEIGQNLFKVLRSFDTMDVDVILCEAFNEQGVGAAIMNRLKKSAGFDIIEA</sequence>
<dbReference type="InterPro" id="IPR005145">
    <property type="entry name" value="Sua5_C"/>
</dbReference>
<keyword evidence="10" id="KW-0067">ATP-binding</keyword>
<dbReference type="PIRSF" id="PIRSF004930">
    <property type="entry name" value="Tln_factor_SUA5"/>
    <property type="match status" value="1"/>
</dbReference>
<dbReference type="GO" id="GO:0061710">
    <property type="term" value="F:L-threonylcarbamoyladenylate synthase"/>
    <property type="evidence" value="ECO:0007669"/>
    <property type="project" value="UniProtKB-EC"/>
</dbReference>
<comment type="subcellular location">
    <subcellularLocation>
        <location evidence="1">Cytoplasm</location>
    </subcellularLocation>
</comment>
<organism evidence="14">
    <name type="scientific">bioreactor metagenome</name>
    <dbReference type="NCBI Taxonomy" id="1076179"/>
    <lineage>
        <taxon>unclassified sequences</taxon>
        <taxon>metagenomes</taxon>
        <taxon>ecological metagenomes</taxon>
    </lineage>
</organism>
<dbReference type="GO" id="GO:0005524">
    <property type="term" value="F:ATP binding"/>
    <property type="evidence" value="ECO:0007669"/>
    <property type="project" value="UniProtKB-KW"/>
</dbReference>
<dbReference type="Pfam" id="PF03481">
    <property type="entry name" value="Sua5_C"/>
    <property type="match status" value="1"/>
</dbReference>
<keyword evidence="8 14" id="KW-0548">Nucleotidyltransferase</keyword>
<evidence type="ECO:0000313" key="14">
    <source>
        <dbReference type="EMBL" id="MPM35030.1"/>
    </source>
</evidence>
<dbReference type="InterPro" id="IPR038385">
    <property type="entry name" value="Sua5/YwlC_C"/>
</dbReference>
<dbReference type="InterPro" id="IPR006070">
    <property type="entry name" value="Sua5-like_dom"/>
</dbReference>
<protein>
    <recommendedName>
        <fullName evidence="4">Threonylcarbamoyl-AMP synthase</fullName>
        <ecNumber evidence="3">2.7.7.87</ecNumber>
    </recommendedName>
    <alternativeName>
        <fullName evidence="11">L-threonylcarbamoyladenylate synthase</fullName>
    </alternativeName>
</protein>
<dbReference type="Gene3D" id="3.90.870.10">
    <property type="entry name" value="DHBP synthase"/>
    <property type="match status" value="1"/>
</dbReference>
<dbReference type="FunFam" id="3.40.50.11030:FF:000001">
    <property type="entry name" value="Threonylcarbamoyl-AMP synthase"/>
    <property type="match status" value="1"/>
</dbReference>
<dbReference type="GO" id="GO:0006450">
    <property type="term" value="P:regulation of translational fidelity"/>
    <property type="evidence" value="ECO:0007669"/>
    <property type="project" value="TreeGrafter"/>
</dbReference>
<dbReference type="NCBIfam" id="TIGR00057">
    <property type="entry name" value="L-threonylcarbamoyladenylate synthase"/>
    <property type="match status" value="1"/>
</dbReference>
<evidence type="ECO:0000256" key="6">
    <source>
        <dbReference type="ARBA" id="ARBA00022679"/>
    </source>
</evidence>
<dbReference type="PANTHER" id="PTHR17490:SF16">
    <property type="entry name" value="THREONYLCARBAMOYL-AMP SYNTHASE"/>
    <property type="match status" value="1"/>
</dbReference>
<evidence type="ECO:0000256" key="8">
    <source>
        <dbReference type="ARBA" id="ARBA00022695"/>
    </source>
</evidence>
<gene>
    <name evidence="14" type="primary">ywlC_15</name>
    <name evidence="14" type="ORF">SDC9_81620</name>
</gene>
<evidence type="ECO:0000256" key="7">
    <source>
        <dbReference type="ARBA" id="ARBA00022694"/>
    </source>
</evidence>
<keyword evidence="9" id="KW-0547">Nucleotide-binding</keyword>
<accession>A0A644Z2D8</accession>
<dbReference type="SUPFAM" id="SSF55821">
    <property type="entry name" value="YrdC/RibB"/>
    <property type="match status" value="1"/>
</dbReference>
<dbReference type="InterPro" id="IPR017945">
    <property type="entry name" value="DHBP_synth_RibB-like_a/b_dom"/>
</dbReference>
<evidence type="ECO:0000256" key="5">
    <source>
        <dbReference type="ARBA" id="ARBA00022490"/>
    </source>
</evidence>
<comment type="catalytic activity">
    <reaction evidence="12">
        <text>L-threonine + hydrogencarbonate + ATP = L-threonylcarbamoyladenylate + diphosphate + H2O</text>
        <dbReference type="Rhea" id="RHEA:36407"/>
        <dbReference type="ChEBI" id="CHEBI:15377"/>
        <dbReference type="ChEBI" id="CHEBI:17544"/>
        <dbReference type="ChEBI" id="CHEBI:30616"/>
        <dbReference type="ChEBI" id="CHEBI:33019"/>
        <dbReference type="ChEBI" id="CHEBI:57926"/>
        <dbReference type="ChEBI" id="CHEBI:73682"/>
        <dbReference type="EC" id="2.7.7.87"/>
    </reaction>
</comment>
<dbReference type="Gene3D" id="3.40.50.11030">
    <property type="entry name" value="Threonylcarbamoyl-AMP synthase, C-terminal domain"/>
    <property type="match status" value="1"/>
</dbReference>
<keyword evidence="5" id="KW-0963">Cytoplasm</keyword>
<reference evidence="14" key="1">
    <citation type="submission" date="2019-08" db="EMBL/GenBank/DDBJ databases">
        <authorList>
            <person name="Kucharzyk K."/>
            <person name="Murdoch R.W."/>
            <person name="Higgins S."/>
            <person name="Loffler F."/>
        </authorList>
    </citation>
    <scope>NUCLEOTIDE SEQUENCE</scope>
</reference>
<comment type="caution">
    <text evidence="14">The sequence shown here is derived from an EMBL/GenBank/DDBJ whole genome shotgun (WGS) entry which is preliminary data.</text>
</comment>
<evidence type="ECO:0000259" key="13">
    <source>
        <dbReference type="PROSITE" id="PS51163"/>
    </source>
</evidence>
<dbReference type="GO" id="GO:0003725">
    <property type="term" value="F:double-stranded RNA binding"/>
    <property type="evidence" value="ECO:0007669"/>
    <property type="project" value="InterPro"/>
</dbReference>
<evidence type="ECO:0000256" key="2">
    <source>
        <dbReference type="ARBA" id="ARBA00007663"/>
    </source>
</evidence>
<dbReference type="FunFam" id="3.90.870.10:FF:000009">
    <property type="entry name" value="Threonylcarbamoyl-AMP synthase, putative"/>
    <property type="match status" value="1"/>
</dbReference>
<dbReference type="Pfam" id="PF01300">
    <property type="entry name" value="Sua5_yciO_yrdC"/>
    <property type="match status" value="1"/>
</dbReference>
<keyword evidence="6 14" id="KW-0808">Transferase</keyword>
<dbReference type="EMBL" id="VSSQ01007158">
    <property type="protein sequence ID" value="MPM35030.1"/>
    <property type="molecule type" value="Genomic_DNA"/>
</dbReference>
<dbReference type="GO" id="GO:0005737">
    <property type="term" value="C:cytoplasm"/>
    <property type="evidence" value="ECO:0007669"/>
    <property type="project" value="UniProtKB-SubCell"/>
</dbReference>